<evidence type="ECO:0000313" key="2">
    <source>
        <dbReference type="Proteomes" id="UP000006281"/>
    </source>
</evidence>
<proteinExistence type="predicted"/>
<dbReference type="STRING" id="1179773.BN6_77610"/>
<evidence type="ECO:0000313" key="1">
    <source>
        <dbReference type="EMBL" id="CCH34981.1"/>
    </source>
</evidence>
<dbReference type="RefSeq" id="WP_015105090.1">
    <property type="nucleotide sequence ID" value="NC_019673.1"/>
</dbReference>
<dbReference type="AlphaFoldDB" id="K0K9F5"/>
<dbReference type="EMBL" id="HE804045">
    <property type="protein sequence ID" value="CCH34981.1"/>
    <property type="molecule type" value="Genomic_DNA"/>
</dbReference>
<sequence length="97" mass="10504">MTDEDRCARCELLVGQCEHTRTTAARRANPHDLILISPARVAHLPGCHHNNPADFVKNWAEITGDPRAWERIGNGIPVPATGGAAPGLVAVRRCDDC</sequence>
<dbReference type="KEGG" id="sesp:BN6_77610"/>
<accession>K0K9F5</accession>
<dbReference type="Proteomes" id="UP000006281">
    <property type="component" value="Chromosome"/>
</dbReference>
<dbReference type="HOGENOM" id="CLU_2344958_0_0_11"/>
<dbReference type="BioCyc" id="SESP1179773:BN6_RS37515-MONOMER"/>
<protein>
    <submittedName>
        <fullName evidence="1">Uncharacterized protein</fullName>
    </submittedName>
</protein>
<dbReference type="OrthoDB" id="3698356at2"/>
<organism evidence="1 2">
    <name type="scientific">Saccharothrix espanaensis (strain ATCC 51144 / DSM 44229 / JCM 9112 / NBRC 15066 / NRRL 15764)</name>
    <dbReference type="NCBI Taxonomy" id="1179773"/>
    <lineage>
        <taxon>Bacteria</taxon>
        <taxon>Bacillati</taxon>
        <taxon>Actinomycetota</taxon>
        <taxon>Actinomycetes</taxon>
        <taxon>Pseudonocardiales</taxon>
        <taxon>Pseudonocardiaceae</taxon>
        <taxon>Saccharothrix</taxon>
    </lineage>
</organism>
<keyword evidence="2" id="KW-1185">Reference proteome</keyword>
<gene>
    <name evidence="1" type="ordered locus">BN6_77610</name>
</gene>
<dbReference type="PATRIC" id="fig|1179773.3.peg.7837"/>
<name>K0K9F5_SACES</name>
<reference evidence="1 2" key="1">
    <citation type="journal article" date="2012" name="BMC Genomics">
        <title>Complete genome sequence of Saccharothrix espanaensis DSM 44229T and comparison to the other completely sequenced Pseudonocardiaceae.</title>
        <authorList>
            <person name="Strobel T."/>
            <person name="Al-Dilaimi A."/>
            <person name="Blom J."/>
            <person name="Gessner A."/>
            <person name="Kalinowski J."/>
            <person name="Luzhetska M."/>
            <person name="Puhler A."/>
            <person name="Szczepanowski R."/>
            <person name="Bechthold A."/>
            <person name="Ruckert C."/>
        </authorList>
    </citation>
    <scope>NUCLEOTIDE SEQUENCE [LARGE SCALE GENOMIC DNA]</scope>
    <source>
        <strain evidence="2">ATCC 51144 / DSM 44229 / JCM 9112 / NBRC 15066 / NRRL 15764</strain>
    </source>
</reference>